<reference evidence="4" key="1">
    <citation type="submission" date="2024-06" db="EMBL/GenBank/DDBJ databases">
        <title>Kribbella sp. strain HUAS MG21 genome sequences.</title>
        <authorList>
            <person name="Mo P."/>
        </authorList>
    </citation>
    <scope>NUCLEOTIDE SEQUENCE</scope>
    <source>
        <strain evidence="4">HUAS MG21</strain>
    </source>
</reference>
<feature type="transmembrane region" description="Helical" evidence="2">
    <location>
        <begin position="229"/>
        <end position="251"/>
    </location>
</feature>
<gene>
    <name evidence="4" type="ORF">ABN611_29135</name>
</gene>
<feature type="transmembrane region" description="Helical" evidence="2">
    <location>
        <begin position="172"/>
        <end position="191"/>
    </location>
</feature>
<name>A0AAU7T7G1_9ACTN</name>
<dbReference type="EMBL" id="CP158165">
    <property type="protein sequence ID" value="XBV22616.1"/>
    <property type="molecule type" value="Genomic_DNA"/>
</dbReference>
<dbReference type="PANTHER" id="PTHR22911">
    <property type="entry name" value="ACYL-MALONYL CONDENSING ENZYME-RELATED"/>
    <property type="match status" value="1"/>
</dbReference>
<dbReference type="GO" id="GO:0016020">
    <property type="term" value="C:membrane"/>
    <property type="evidence" value="ECO:0007669"/>
    <property type="project" value="InterPro"/>
</dbReference>
<dbReference type="AlphaFoldDB" id="A0AAU7T7G1"/>
<feature type="transmembrane region" description="Helical" evidence="2">
    <location>
        <begin position="31"/>
        <end position="54"/>
    </location>
</feature>
<feature type="domain" description="EamA" evidence="3">
    <location>
        <begin position="2"/>
        <end position="133"/>
    </location>
</feature>
<proteinExistence type="inferred from homology"/>
<dbReference type="Pfam" id="PF00892">
    <property type="entry name" value="EamA"/>
    <property type="match status" value="2"/>
</dbReference>
<keyword evidence="2" id="KW-0472">Membrane</keyword>
<dbReference type="Gene3D" id="1.10.3730.20">
    <property type="match status" value="2"/>
</dbReference>
<protein>
    <submittedName>
        <fullName evidence="4">DMT family transporter</fullName>
    </submittedName>
</protein>
<feature type="domain" description="EamA" evidence="3">
    <location>
        <begin position="145"/>
        <end position="274"/>
    </location>
</feature>
<comment type="similarity">
    <text evidence="1">Belongs to the EamA transporter family.</text>
</comment>
<evidence type="ECO:0000256" key="2">
    <source>
        <dbReference type="SAM" id="Phobius"/>
    </source>
</evidence>
<feature type="transmembrane region" description="Helical" evidence="2">
    <location>
        <begin position="60"/>
        <end position="80"/>
    </location>
</feature>
<accession>A0AAU7T7G1</accession>
<keyword evidence="2" id="KW-0812">Transmembrane</keyword>
<keyword evidence="2" id="KW-1133">Transmembrane helix</keyword>
<feature type="transmembrane region" description="Helical" evidence="2">
    <location>
        <begin position="87"/>
        <end position="110"/>
    </location>
</feature>
<feature type="transmembrane region" description="Helical" evidence="2">
    <location>
        <begin position="145"/>
        <end position="166"/>
    </location>
</feature>
<feature type="transmembrane region" description="Helical" evidence="2">
    <location>
        <begin position="116"/>
        <end position="133"/>
    </location>
</feature>
<evidence type="ECO:0000313" key="4">
    <source>
        <dbReference type="EMBL" id="XBV22616.1"/>
    </source>
</evidence>
<organism evidence="4">
    <name type="scientific">Kribbella sp. HUAS MG21</name>
    <dbReference type="NCBI Taxonomy" id="3160966"/>
    <lineage>
        <taxon>Bacteria</taxon>
        <taxon>Bacillati</taxon>
        <taxon>Actinomycetota</taxon>
        <taxon>Actinomycetes</taxon>
        <taxon>Propionibacteriales</taxon>
        <taxon>Kribbellaceae</taxon>
        <taxon>Kribbella</taxon>
    </lineage>
</organism>
<dbReference type="SUPFAM" id="SSF103481">
    <property type="entry name" value="Multidrug resistance efflux transporter EmrE"/>
    <property type="match status" value="2"/>
</dbReference>
<feature type="transmembrane region" description="Helical" evidence="2">
    <location>
        <begin position="203"/>
        <end position="223"/>
    </location>
</feature>
<dbReference type="InterPro" id="IPR037185">
    <property type="entry name" value="EmrE-like"/>
</dbReference>
<dbReference type="InterPro" id="IPR000620">
    <property type="entry name" value="EamA_dom"/>
</dbReference>
<sequence>MGVGLALASALCFGLSDFAAGLAARRLHSAVVVLLGQLFGVVAVTLLALVVAAPGVTPAALAWGALSGIGTGLGAAFLFQAMKIGRFGLVVPLSDVAGVAIPVVLGVVLLDDHLRWWAWVGFAISVPAIWLLTSRRGPRSGTTAGAGWALLSGAAFALQYVALAQADAAAGLWPLALNRLVAVLTVAPIAVRRDRLRMEPRTAGLAIASGVLGTSAIAAFLFATREQALSVAVVLTSLYPAVTVLLGLTVLHERLTLRQIAGLACATATVVLVSL</sequence>
<feature type="transmembrane region" description="Helical" evidence="2">
    <location>
        <begin position="6"/>
        <end position="24"/>
    </location>
</feature>
<evidence type="ECO:0000259" key="3">
    <source>
        <dbReference type="Pfam" id="PF00892"/>
    </source>
</evidence>
<evidence type="ECO:0000256" key="1">
    <source>
        <dbReference type="ARBA" id="ARBA00007362"/>
    </source>
</evidence>
<dbReference type="RefSeq" id="WP_350275455.1">
    <property type="nucleotide sequence ID" value="NZ_CP158165.1"/>
</dbReference>